<evidence type="ECO:0000256" key="1">
    <source>
        <dbReference type="SAM" id="MobiDB-lite"/>
    </source>
</evidence>
<organism evidence="3 4">
    <name type="scientific">Drosophila mauritiana</name>
    <name type="common">Fruit fly</name>
    <dbReference type="NCBI Taxonomy" id="7226"/>
    <lineage>
        <taxon>Eukaryota</taxon>
        <taxon>Metazoa</taxon>
        <taxon>Ecdysozoa</taxon>
        <taxon>Arthropoda</taxon>
        <taxon>Hexapoda</taxon>
        <taxon>Insecta</taxon>
        <taxon>Pterygota</taxon>
        <taxon>Neoptera</taxon>
        <taxon>Endopterygota</taxon>
        <taxon>Diptera</taxon>
        <taxon>Brachycera</taxon>
        <taxon>Muscomorpha</taxon>
        <taxon>Ephydroidea</taxon>
        <taxon>Drosophilidae</taxon>
        <taxon>Drosophila</taxon>
        <taxon>Sophophora</taxon>
    </lineage>
</organism>
<evidence type="ECO:0000313" key="4">
    <source>
        <dbReference type="RefSeq" id="XP_033151322.1"/>
    </source>
</evidence>
<sequence>MDSNDLGTTDANSAQQSLALRRELRRKKILESSKARLDKLNSRSTSAFQNENLDGEPSNTQYSDPEVEPDIPIRRSFLPEQPAPRRTTSRNAFLKSRVHIILAACFGFLLALYTNSSVFIPVLLFVIAELAFLQNFKEDHLPASMGPLLLMFINPNITSKIKQFSSIFFILQSLLGDLAITVCVVCSGSMLLLNFRPDYATIVK</sequence>
<keyword evidence="3" id="KW-1185">Reference proteome</keyword>
<feature type="region of interest" description="Disordered" evidence="1">
    <location>
        <begin position="40"/>
        <end position="66"/>
    </location>
</feature>
<feature type="compositionally biased region" description="Polar residues" evidence="1">
    <location>
        <begin position="42"/>
        <end position="63"/>
    </location>
</feature>
<dbReference type="Proteomes" id="UP000515162">
    <property type="component" value="Chromosome 2L"/>
</dbReference>
<evidence type="ECO:0000256" key="2">
    <source>
        <dbReference type="SAM" id="Phobius"/>
    </source>
</evidence>
<dbReference type="RefSeq" id="XP_033151322.1">
    <property type="nucleotide sequence ID" value="XM_033295431.1"/>
</dbReference>
<reference evidence="4" key="1">
    <citation type="submission" date="2025-08" db="UniProtKB">
        <authorList>
            <consortium name="RefSeq"/>
        </authorList>
    </citation>
    <scope>IDENTIFICATION</scope>
    <source>
        <strain evidence="4">Mau12</strain>
        <tissue evidence="4">Whole Body</tissue>
    </source>
</reference>
<dbReference type="GeneID" id="117135244"/>
<dbReference type="AlphaFoldDB" id="A0A6P8J6T3"/>
<evidence type="ECO:0000313" key="3">
    <source>
        <dbReference type="Proteomes" id="UP000515162"/>
    </source>
</evidence>
<feature type="transmembrane region" description="Helical" evidence="2">
    <location>
        <begin position="100"/>
        <end position="128"/>
    </location>
</feature>
<proteinExistence type="predicted"/>
<protein>
    <submittedName>
        <fullName evidence="4">Uncharacterized protein LOC117135244</fullName>
    </submittedName>
</protein>
<feature type="transmembrane region" description="Helical" evidence="2">
    <location>
        <begin position="169"/>
        <end position="193"/>
    </location>
</feature>
<keyword evidence="2" id="KW-0472">Membrane</keyword>
<keyword evidence="2" id="KW-1133">Transmembrane helix</keyword>
<keyword evidence="2" id="KW-0812">Transmembrane</keyword>
<accession>A0A6P8J6T3</accession>
<gene>
    <name evidence="4" type="primary">LOC117135244</name>
</gene>
<name>A0A6P8J6T3_DROMA</name>